<protein>
    <submittedName>
        <fullName evidence="2">PIG-L family deacetylase</fullName>
    </submittedName>
</protein>
<dbReference type="InterPro" id="IPR003737">
    <property type="entry name" value="GlcNAc_PI_deacetylase-related"/>
</dbReference>
<dbReference type="GO" id="GO:0016811">
    <property type="term" value="F:hydrolase activity, acting on carbon-nitrogen (but not peptide) bonds, in linear amides"/>
    <property type="evidence" value="ECO:0007669"/>
    <property type="project" value="TreeGrafter"/>
</dbReference>
<dbReference type="SUPFAM" id="SSF102588">
    <property type="entry name" value="LmbE-like"/>
    <property type="match status" value="1"/>
</dbReference>
<dbReference type="Gene3D" id="3.40.50.10320">
    <property type="entry name" value="LmbE-like"/>
    <property type="match status" value="1"/>
</dbReference>
<name>A0A5C4WPL3_9ACTN</name>
<dbReference type="GO" id="GO:0016137">
    <property type="term" value="P:glycoside metabolic process"/>
    <property type="evidence" value="ECO:0007669"/>
    <property type="project" value="UniProtKB-ARBA"/>
</dbReference>
<evidence type="ECO:0000256" key="1">
    <source>
        <dbReference type="ARBA" id="ARBA00022833"/>
    </source>
</evidence>
<dbReference type="PANTHER" id="PTHR12993">
    <property type="entry name" value="N-ACETYLGLUCOSAMINYL-PHOSPHATIDYLINOSITOL DE-N-ACETYLASE-RELATED"/>
    <property type="match status" value="1"/>
</dbReference>
<dbReference type="RefSeq" id="WP_139621005.1">
    <property type="nucleotide sequence ID" value="NZ_VDMP01000011.1"/>
</dbReference>
<dbReference type="Proteomes" id="UP000313231">
    <property type="component" value="Unassembled WGS sequence"/>
</dbReference>
<proteinExistence type="predicted"/>
<sequence length="264" mass="29217">MARTRTLACVFAHPDDDAYGAAGSVALHADDPDFRFVLVHATTGELGDIRAGFPATRETLGEIRRGEDEAAWRALGRVPDRHEWLGLPDGGVADVPFPDVVAAVARILEEEEPTVVVTFGPDGISGHPDHISIGAATDAAFEQLRTRRGGGFRRLAHGAVPQSVFERWNRQRAELGLFTFDPELTYHMRGVPDEQIAITVDCAAVTHRIVAGLREHRSQLHVMSDDPTDTEQWQRRGRREWYAVAWPEREPGAPMLTDLFEGLD</sequence>
<gene>
    <name evidence="2" type="ORF">FHP29_00945</name>
</gene>
<comment type="caution">
    <text evidence="2">The sequence shown here is derived from an EMBL/GenBank/DDBJ whole genome shotgun (WGS) entry which is preliminary data.</text>
</comment>
<reference evidence="2 3" key="1">
    <citation type="journal article" date="2016" name="Int. J. Syst. Evol. Microbiol.">
        <title>Nocardioides albidus sp. nov., an actinobacterium isolated from garden soil.</title>
        <authorList>
            <person name="Singh H."/>
            <person name="Du J."/>
            <person name="Trinh H."/>
            <person name="Won K."/>
            <person name="Yang J.E."/>
            <person name="Yin C."/>
            <person name="Kook M."/>
            <person name="Yi T.H."/>
        </authorList>
    </citation>
    <scope>NUCLEOTIDE SEQUENCE [LARGE SCALE GENOMIC DNA]</scope>
    <source>
        <strain evidence="2 3">CCTCC AB 2015297</strain>
    </source>
</reference>
<accession>A0A5C4WPL3</accession>
<dbReference type="Pfam" id="PF02585">
    <property type="entry name" value="PIG-L"/>
    <property type="match status" value="1"/>
</dbReference>
<dbReference type="PANTHER" id="PTHR12993:SF11">
    <property type="entry name" value="N-ACETYLGLUCOSAMINYL-PHOSPHATIDYLINOSITOL DE-N-ACETYLASE"/>
    <property type="match status" value="1"/>
</dbReference>
<dbReference type="AlphaFoldDB" id="A0A5C4WPL3"/>
<evidence type="ECO:0000313" key="2">
    <source>
        <dbReference type="EMBL" id="TNM50131.1"/>
    </source>
</evidence>
<keyword evidence="1" id="KW-0862">Zinc</keyword>
<evidence type="ECO:0000313" key="3">
    <source>
        <dbReference type="Proteomes" id="UP000313231"/>
    </source>
</evidence>
<dbReference type="InterPro" id="IPR024078">
    <property type="entry name" value="LmbE-like_dom_sf"/>
</dbReference>
<organism evidence="2 3">
    <name type="scientific">Nocardioides albidus</name>
    <dbReference type="NCBI Taxonomy" id="1517589"/>
    <lineage>
        <taxon>Bacteria</taxon>
        <taxon>Bacillati</taxon>
        <taxon>Actinomycetota</taxon>
        <taxon>Actinomycetes</taxon>
        <taxon>Propionibacteriales</taxon>
        <taxon>Nocardioidaceae</taxon>
        <taxon>Nocardioides</taxon>
    </lineage>
</organism>
<keyword evidence="3" id="KW-1185">Reference proteome</keyword>
<dbReference type="OrthoDB" id="116799at2"/>
<dbReference type="EMBL" id="VDMP01000011">
    <property type="protein sequence ID" value="TNM50131.1"/>
    <property type="molecule type" value="Genomic_DNA"/>
</dbReference>